<protein>
    <submittedName>
        <fullName evidence="2">Uncharacterized protein</fullName>
    </submittedName>
</protein>
<accession>A0A9X3EIE8</accession>
<evidence type="ECO:0000256" key="1">
    <source>
        <dbReference type="SAM" id="Phobius"/>
    </source>
</evidence>
<dbReference type="EMBL" id="JAPNKE010000002">
    <property type="protein sequence ID" value="MCY1004688.1"/>
    <property type="molecule type" value="Genomic_DNA"/>
</dbReference>
<feature type="transmembrane region" description="Helical" evidence="1">
    <location>
        <begin position="347"/>
        <end position="367"/>
    </location>
</feature>
<reference evidence="2" key="1">
    <citation type="submission" date="2022-11" db="EMBL/GenBank/DDBJ databases">
        <title>Minimal conservation of predation-associated metabolite biosynthetic gene clusters underscores biosynthetic potential of Myxococcota including descriptions for ten novel species: Archangium lansinium sp. nov., Myxococcus landrumus sp. nov., Nannocystis bai.</title>
        <authorList>
            <person name="Ahearne A."/>
            <person name="Stevens C."/>
            <person name="Phillips K."/>
        </authorList>
    </citation>
    <scope>NUCLEOTIDE SEQUENCE</scope>
    <source>
        <strain evidence="2">Na p29</strain>
    </source>
</reference>
<feature type="transmembrane region" description="Helical" evidence="1">
    <location>
        <begin position="217"/>
        <end position="237"/>
    </location>
</feature>
<dbReference type="AlphaFoldDB" id="A0A9X3EIE8"/>
<keyword evidence="1" id="KW-1133">Transmembrane helix</keyword>
<name>A0A9X3EIE8_9BACT</name>
<evidence type="ECO:0000313" key="3">
    <source>
        <dbReference type="Proteomes" id="UP001150924"/>
    </source>
</evidence>
<feature type="transmembrane region" description="Helical" evidence="1">
    <location>
        <begin position="135"/>
        <end position="157"/>
    </location>
</feature>
<comment type="caution">
    <text evidence="2">The sequence shown here is derived from an EMBL/GenBank/DDBJ whole genome shotgun (WGS) entry which is preliminary data.</text>
</comment>
<organism evidence="2 3">
    <name type="scientific">Nannocystis pusilla</name>
    <dbReference type="NCBI Taxonomy" id="889268"/>
    <lineage>
        <taxon>Bacteria</taxon>
        <taxon>Pseudomonadati</taxon>
        <taxon>Myxococcota</taxon>
        <taxon>Polyangia</taxon>
        <taxon>Nannocystales</taxon>
        <taxon>Nannocystaceae</taxon>
        <taxon>Nannocystis</taxon>
    </lineage>
</organism>
<feature type="transmembrane region" description="Helical" evidence="1">
    <location>
        <begin position="321"/>
        <end position="338"/>
    </location>
</feature>
<keyword evidence="1" id="KW-0812">Transmembrane</keyword>
<feature type="transmembrane region" description="Helical" evidence="1">
    <location>
        <begin position="193"/>
        <end position="211"/>
    </location>
</feature>
<feature type="transmembrane region" description="Helical" evidence="1">
    <location>
        <begin position="45"/>
        <end position="64"/>
    </location>
</feature>
<feature type="transmembrane region" description="Helical" evidence="1">
    <location>
        <begin position="97"/>
        <end position="123"/>
    </location>
</feature>
<dbReference type="RefSeq" id="WP_267766259.1">
    <property type="nucleotide sequence ID" value="NZ_JAPNKE010000002.1"/>
</dbReference>
<keyword evidence="1" id="KW-0472">Membrane</keyword>
<keyword evidence="3" id="KW-1185">Reference proteome</keyword>
<proteinExistence type="predicted"/>
<evidence type="ECO:0000313" key="2">
    <source>
        <dbReference type="EMBL" id="MCY1004688.1"/>
    </source>
</evidence>
<gene>
    <name evidence="2" type="ORF">OV079_03700</name>
</gene>
<dbReference type="Proteomes" id="UP001150924">
    <property type="component" value="Unassembled WGS sequence"/>
</dbReference>
<feature type="transmembrane region" description="Helical" evidence="1">
    <location>
        <begin position="271"/>
        <end position="290"/>
    </location>
</feature>
<feature type="transmembrane region" description="Helical" evidence="1">
    <location>
        <begin position="297"/>
        <end position="315"/>
    </location>
</feature>
<sequence length="389" mass="41804">MDIRPTLTGPRILSRETAPVQPLPTCYPPPRVDRRRTCDLPRDRLARAGFIVVAIVGGLALYGLGGGGGFYHRLVAAPFAPAASAPYYRESLLHVGLAHALGLAGSLLAFRVFVLSFFWLGLVRLVTAAARRLSLADVALVLAVAVTHPTAMIAHAWTCHPDALTYALTLALLFARRPAFIFSIAALGAWNHLAMWLVVCTSALVLWWTFAEPRFRPRAFALGAGLLGGVVTCKLALHLCGITIAEDRFAAAAAHPLPVLLGYWTGPGWPLLYTLAFAHLVWLPALLLGLRRLAPRAALGLVVTQALALGATFFTEDTTRVFAFLAGGPLLYALVRALEVPAPHRPAALRPLVLAGVLLTLAAPRGFAWKGRLHDLEASRAHLRALLSR</sequence>